<dbReference type="PROSITE" id="PS00211">
    <property type="entry name" value="ABC_TRANSPORTER_1"/>
    <property type="match status" value="1"/>
</dbReference>
<evidence type="ECO:0000259" key="3">
    <source>
        <dbReference type="PROSITE" id="PS50893"/>
    </source>
</evidence>
<dbReference type="CDD" id="cd03230">
    <property type="entry name" value="ABC_DR_subfamily_A"/>
    <property type="match status" value="1"/>
</dbReference>
<dbReference type="InterPro" id="IPR017871">
    <property type="entry name" value="ABC_transporter-like_CS"/>
</dbReference>
<name>A0A2V4VIS3_PAEBA</name>
<feature type="domain" description="ABC transporter" evidence="3">
    <location>
        <begin position="31"/>
        <end position="270"/>
    </location>
</feature>
<dbReference type="GO" id="GO:0016887">
    <property type="term" value="F:ATP hydrolysis activity"/>
    <property type="evidence" value="ECO:0007669"/>
    <property type="project" value="InterPro"/>
</dbReference>
<dbReference type="AlphaFoldDB" id="A0A2V4VIS3"/>
<reference evidence="4 5" key="1">
    <citation type="submission" date="2018-06" db="EMBL/GenBank/DDBJ databases">
        <title>Genomic Encyclopedia of Type Strains, Phase III (KMG-III): the genomes of soil and plant-associated and newly described type strains.</title>
        <authorList>
            <person name="Whitman W."/>
        </authorList>
    </citation>
    <scope>NUCLEOTIDE SEQUENCE [LARGE SCALE GENOMIC DNA]</scope>
    <source>
        <strain evidence="4 5">CECT 7022</strain>
    </source>
</reference>
<dbReference type="InterPro" id="IPR027417">
    <property type="entry name" value="P-loop_NTPase"/>
</dbReference>
<comment type="caution">
    <text evidence="4">The sequence shown here is derived from an EMBL/GenBank/DDBJ whole genome shotgun (WGS) entry which is preliminary data.</text>
</comment>
<evidence type="ECO:0000256" key="1">
    <source>
        <dbReference type="ARBA" id="ARBA00022741"/>
    </source>
</evidence>
<organism evidence="4 5">
    <name type="scientific">Paenibacillus barcinonensis</name>
    <dbReference type="NCBI Taxonomy" id="198119"/>
    <lineage>
        <taxon>Bacteria</taxon>
        <taxon>Bacillati</taxon>
        <taxon>Bacillota</taxon>
        <taxon>Bacilli</taxon>
        <taxon>Bacillales</taxon>
        <taxon>Paenibacillaceae</taxon>
        <taxon>Paenibacillus</taxon>
    </lineage>
</organism>
<keyword evidence="1" id="KW-0547">Nucleotide-binding</keyword>
<dbReference type="InterPro" id="IPR003439">
    <property type="entry name" value="ABC_transporter-like_ATP-bd"/>
</dbReference>
<dbReference type="EMBL" id="QJSW01000007">
    <property type="protein sequence ID" value="PYE48928.1"/>
    <property type="molecule type" value="Genomic_DNA"/>
</dbReference>
<dbReference type="Pfam" id="PF00005">
    <property type="entry name" value="ABC_tran"/>
    <property type="match status" value="1"/>
</dbReference>
<evidence type="ECO:0000313" key="4">
    <source>
        <dbReference type="EMBL" id="PYE48928.1"/>
    </source>
</evidence>
<dbReference type="SMART" id="SM00382">
    <property type="entry name" value="AAA"/>
    <property type="match status" value="1"/>
</dbReference>
<dbReference type="PROSITE" id="PS50893">
    <property type="entry name" value="ABC_TRANSPORTER_2"/>
    <property type="match status" value="1"/>
</dbReference>
<dbReference type="GO" id="GO:0005524">
    <property type="term" value="F:ATP binding"/>
    <property type="evidence" value="ECO:0007669"/>
    <property type="project" value="UniProtKB-KW"/>
</dbReference>
<keyword evidence="2 4" id="KW-0067">ATP-binding</keyword>
<evidence type="ECO:0000313" key="5">
    <source>
        <dbReference type="Proteomes" id="UP000247790"/>
    </source>
</evidence>
<dbReference type="PANTHER" id="PTHR43158:SF2">
    <property type="entry name" value="SKFA PEPTIDE EXPORT ATP-BINDING PROTEIN SKFE"/>
    <property type="match status" value="1"/>
</dbReference>
<sequence>MKRLQDVEYNKIKTMTRDIYLIGGKNKPMMIDVQHVTWKRGPLTLLHDVSWRVNKGEHWALLGLNGSGKTTLLNMITGYLWPTEGSISVLGHEYGSVDLRELRKSIGWVSSSLQEKLHAADRTQYVVISGKHATIGLYDKLADEDLEQAMHWMQTLGCQHLWDREYRTCSQGEKQKLLIARALMANPQLLILDEPCNGLDLFSRERLLHSIRELTERADTPSLIYVTHHTEEILPVFRHSLLLRRGEVFGSGLTDDLMTPSVLSDFFEAPVVVDRHDERVYVRAAASQDQCSSSGGSQLNSVFGNR</sequence>
<dbReference type="SUPFAM" id="SSF52540">
    <property type="entry name" value="P-loop containing nucleoside triphosphate hydrolases"/>
    <property type="match status" value="1"/>
</dbReference>
<dbReference type="Proteomes" id="UP000247790">
    <property type="component" value="Unassembled WGS sequence"/>
</dbReference>
<dbReference type="Gene3D" id="3.40.50.300">
    <property type="entry name" value="P-loop containing nucleotide triphosphate hydrolases"/>
    <property type="match status" value="1"/>
</dbReference>
<accession>A0A2V4VIS3</accession>
<protein>
    <submittedName>
        <fullName evidence="4">Iron complex transport system ATP-binding protein</fullName>
    </submittedName>
</protein>
<dbReference type="InterPro" id="IPR003593">
    <property type="entry name" value="AAA+_ATPase"/>
</dbReference>
<dbReference type="PANTHER" id="PTHR43158">
    <property type="entry name" value="SKFA PEPTIDE EXPORT ATP-BINDING PROTEIN SKFE"/>
    <property type="match status" value="1"/>
</dbReference>
<gene>
    <name evidence="4" type="ORF">DFQ00_107222</name>
</gene>
<evidence type="ECO:0000256" key="2">
    <source>
        <dbReference type="ARBA" id="ARBA00022840"/>
    </source>
</evidence>
<proteinExistence type="predicted"/>